<keyword evidence="8" id="KW-1185">Reference proteome</keyword>
<keyword evidence="3" id="KW-0547">Nucleotide-binding</keyword>
<dbReference type="PROSITE" id="PS51363">
    <property type="entry name" value="W2"/>
    <property type="match status" value="1"/>
</dbReference>
<dbReference type="FunFam" id="3.30.30.170:FF:000002">
    <property type="entry name" value="Eukaryotic translation initiation factor 5"/>
    <property type="match status" value="1"/>
</dbReference>
<dbReference type="GO" id="GO:0005525">
    <property type="term" value="F:GTP binding"/>
    <property type="evidence" value="ECO:0007669"/>
    <property type="project" value="UniProtKB-KW"/>
</dbReference>
<dbReference type="Gene3D" id="2.20.25.350">
    <property type="match status" value="1"/>
</dbReference>
<evidence type="ECO:0000256" key="1">
    <source>
        <dbReference type="ARBA" id="ARBA00010397"/>
    </source>
</evidence>
<dbReference type="FunFam" id="2.20.25.350:FF:000001">
    <property type="entry name" value="Eukaryotic translation initiation factor 5"/>
    <property type="match status" value="1"/>
</dbReference>
<dbReference type="Proteomes" id="UP001362899">
    <property type="component" value="Unassembled WGS sequence"/>
</dbReference>
<dbReference type="InterPro" id="IPR016189">
    <property type="entry name" value="Transl_init_fac_IF2/IF5_N"/>
</dbReference>
<evidence type="ECO:0000313" key="8">
    <source>
        <dbReference type="Proteomes" id="UP001362899"/>
    </source>
</evidence>
<dbReference type="SMART" id="SM00653">
    <property type="entry name" value="eIF2B_5"/>
    <property type="match status" value="1"/>
</dbReference>
<dbReference type="GO" id="GO:0071074">
    <property type="term" value="F:eukaryotic initiation factor eIF2 binding"/>
    <property type="evidence" value="ECO:0007669"/>
    <property type="project" value="TreeGrafter"/>
</dbReference>
<evidence type="ECO:0000256" key="4">
    <source>
        <dbReference type="ARBA" id="ARBA00022917"/>
    </source>
</evidence>
<keyword evidence="5" id="KW-0342">GTP-binding</keyword>
<keyword evidence="2 7" id="KW-0396">Initiation factor</keyword>
<dbReference type="InterPro" id="IPR003307">
    <property type="entry name" value="W2_domain"/>
</dbReference>
<evidence type="ECO:0000313" key="7">
    <source>
        <dbReference type="EMBL" id="GMM52700.1"/>
    </source>
</evidence>
<evidence type="ECO:0000256" key="3">
    <source>
        <dbReference type="ARBA" id="ARBA00022741"/>
    </source>
</evidence>
<evidence type="ECO:0000256" key="5">
    <source>
        <dbReference type="ARBA" id="ARBA00023134"/>
    </source>
</evidence>
<dbReference type="GO" id="GO:0001732">
    <property type="term" value="P:formation of cytoplasmic translation initiation complex"/>
    <property type="evidence" value="ECO:0007669"/>
    <property type="project" value="TreeGrafter"/>
</dbReference>
<dbReference type="PANTHER" id="PTHR23001">
    <property type="entry name" value="EUKARYOTIC TRANSLATION INITIATION FACTOR"/>
    <property type="match status" value="1"/>
</dbReference>
<dbReference type="SUPFAM" id="SSF75689">
    <property type="entry name" value="Zinc-binding domain of translation initiation factor 2 beta"/>
    <property type="match status" value="1"/>
</dbReference>
<dbReference type="Pfam" id="PF01873">
    <property type="entry name" value="eIF-5_eIF-2B"/>
    <property type="match status" value="1"/>
</dbReference>
<dbReference type="FunFam" id="1.25.40.180:FF:000031">
    <property type="entry name" value="Eukaryotic translation initiation factor 5"/>
    <property type="match status" value="1"/>
</dbReference>
<feature type="domain" description="W2" evidence="6">
    <location>
        <begin position="236"/>
        <end position="390"/>
    </location>
</feature>
<comment type="caution">
    <text evidence="7">The sequence shown here is derived from an EMBL/GenBank/DDBJ whole genome shotgun (WGS) entry which is preliminary data.</text>
</comment>
<dbReference type="Gene3D" id="1.25.40.180">
    <property type="match status" value="1"/>
</dbReference>
<dbReference type="GO" id="GO:0005092">
    <property type="term" value="F:GDP-dissociation inhibitor activity"/>
    <property type="evidence" value="ECO:0007669"/>
    <property type="project" value="TreeGrafter"/>
</dbReference>
<dbReference type="SMART" id="SM00515">
    <property type="entry name" value="eIF5C"/>
    <property type="match status" value="1"/>
</dbReference>
<gene>
    <name evidence="7" type="ORF">DASB73_036630</name>
</gene>
<dbReference type="Gene3D" id="3.30.30.170">
    <property type="match status" value="1"/>
</dbReference>
<dbReference type="CDD" id="cd11561">
    <property type="entry name" value="W2_eIF5"/>
    <property type="match status" value="1"/>
</dbReference>
<dbReference type="GO" id="GO:0005829">
    <property type="term" value="C:cytosol"/>
    <property type="evidence" value="ECO:0007669"/>
    <property type="project" value="TreeGrafter"/>
</dbReference>
<reference evidence="7 8" key="1">
    <citation type="journal article" date="2023" name="Elife">
        <title>Identification of key yeast species and microbe-microbe interactions impacting larval growth of Drosophila in the wild.</title>
        <authorList>
            <person name="Mure A."/>
            <person name="Sugiura Y."/>
            <person name="Maeda R."/>
            <person name="Honda K."/>
            <person name="Sakurai N."/>
            <person name="Takahashi Y."/>
            <person name="Watada M."/>
            <person name="Katoh T."/>
            <person name="Gotoh A."/>
            <person name="Gotoh Y."/>
            <person name="Taniguchi I."/>
            <person name="Nakamura K."/>
            <person name="Hayashi T."/>
            <person name="Katayama T."/>
            <person name="Uemura T."/>
            <person name="Hattori Y."/>
        </authorList>
    </citation>
    <scope>NUCLEOTIDE SEQUENCE [LARGE SCALE GENOMIC DNA]</scope>
    <source>
        <strain evidence="7 8">SB-73</strain>
    </source>
</reference>
<dbReference type="InterPro" id="IPR002735">
    <property type="entry name" value="Transl_init_fac_IF2/IF5_dom"/>
</dbReference>
<dbReference type="InterPro" id="IPR016190">
    <property type="entry name" value="Transl_init_fac_IF2/IF5_Zn-bd"/>
</dbReference>
<dbReference type="SUPFAM" id="SSF100966">
    <property type="entry name" value="Translation initiation factor 2 beta, aIF2beta, N-terminal domain"/>
    <property type="match status" value="1"/>
</dbReference>
<protein>
    <submittedName>
        <fullName evidence="7">Translation initiation factor eIF5</fullName>
    </submittedName>
</protein>
<name>A0AAV5RMP3_STABA</name>
<organism evidence="7 8">
    <name type="scientific">Starmerella bacillaris</name>
    <name type="common">Yeast</name>
    <name type="synonym">Candida zemplinina</name>
    <dbReference type="NCBI Taxonomy" id="1247836"/>
    <lineage>
        <taxon>Eukaryota</taxon>
        <taxon>Fungi</taxon>
        <taxon>Dikarya</taxon>
        <taxon>Ascomycota</taxon>
        <taxon>Saccharomycotina</taxon>
        <taxon>Dipodascomycetes</taxon>
        <taxon>Dipodascales</taxon>
        <taxon>Trichomonascaceae</taxon>
        <taxon>Starmerella</taxon>
    </lineage>
</organism>
<dbReference type="InterPro" id="IPR045196">
    <property type="entry name" value="IF2/IF5"/>
</dbReference>
<dbReference type="AlphaFoldDB" id="A0AAV5RMP3"/>
<accession>A0AAV5RMP3</accession>
<comment type="similarity">
    <text evidence="1">Belongs to the eIF-2-beta/eIF-5 family.</text>
</comment>
<evidence type="ECO:0000259" key="6">
    <source>
        <dbReference type="PROSITE" id="PS51363"/>
    </source>
</evidence>
<dbReference type="PANTHER" id="PTHR23001:SF7">
    <property type="entry name" value="EUKARYOTIC TRANSLATION INITIATION FACTOR 5"/>
    <property type="match status" value="1"/>
</dbReference>
<keyword evidence="4" id="KW-0648">Protein biosynthesis</keyword>
<dbReference type="InterPro" id="IPR016024">
    <property type="entry name" value="ARM-type_fold"/>
</dbReference>
<dbReference type="GO" id="GO:0003743">
    <property type="term" value="F:translation initiation factor activity"/>
    <property type="evidence" value="ECO:0007669"/>
    <property type="project" value="UniProtKB-KW"/>
</dbReference>
<dbReference type="Pfam" id="PF02020">
    <property type="entry name" value="W2"/>
    <property type="match status" value="1"/>
</dbReference>
<proteinExistence type="inferred from homology"/>
<sequence length="392" mass="43696">MSINIRRDNADPFYRYKMAPIQSKTEGRGNGVKTFVVNTGEVARNLNRPPSYIIKYFGFELGAQTSINEEAERYLVNGIHASDKLQDTLDGFINKFVLCGSCLNPETDFIIHKNGTVEKDCKACGAKTLVDPQHKLTGFILKNPPATIKSKKKGMANAGASTTAVAEDDETAMDEQDSSDLTKKINAEAAVLPAMKESNDEDVQWSADVSEEAVKARLRQADRTMAALSLHDGANDTTPEETYSEFGEWVIETRPSDVEIYKRMNELKIQQNIKTVQVLAQVLFTEDIVKEIPDHNGILSKVVTSPAHEKALLGGIERFIGLQHPELIKEVPNVLFKLYDADLVSEDVVERWGTKASKRYVPKDVSKKVRRAAKPFIDWLEEAESESESESE</sequence>
<dbReference type="SUPFAM" id="SSF48371">
    <property type="entry name" value="ARM repeat"/>
    <property type="match status" value="1"/>
</dbReference>
<evidence type="ECO:0000256" key="2">
    <source>
        <dbReference type="ARBA" id="ARBA00022540"/>
    </source>
</evidence>
<dbReference type="EMBL" id="BTGC01000008">
    <property type="protein sequence ID" value="GMM52700.1"/>
    <property type="molecule type" value="Genomic_DNA"/>
</dbReference>